<dbReference type="PANTHER" id="PTHR40446">
    <property type="entry name" value="N-ACETYLGLUCOSAMINE-1-PHOSPHODIESTER ALPHA-N-ACETYLGLUCOSAMINIDASE"/>
    <property type="match status" value="1"/>
</dbReference>
<keyword evidence="2" id="KW-0812">Transmembrane</keyword>
<dbReference type="Proteomes" id="UP000699691">
    <property type="component" value="Unassembled WGS sequence"/>
</dbReference>
<keyword evidence="4" id="KW-0378">Hydrolase</keyword>
<proteinExistence type="predicted"/>
<evidence type="ECO:0000259" key="3">
    <source>
        <dbReference type="Pfam" id="PF09992"/>
    </source>
</evidence>
<keyword evidence="2" id="KW-1133">Transmembrane helix</keyword>
<keyword evidence="1" id="KW-0175">Coiled coil</keyword>
<reference evidence="4" key="2">
    <citation type="journal article" date="2021" name="Microbiome">
        <title>Successional dynamics and alternative stable states in a saline activated sludge microbial community over 9 years.</title>
        <authorList>
            <person name="Wang Y."/>
            <person name="Ye J."/>
            <person name="Ju F."/>
            <person name="Liu L."/>
            <person name="Boyd J.A."/>
            <person name="Deng Y."/>
            <person name="Parks D.H."/>
            <person name="Jiang X."/>
            <person name="Yin X."/>
            <person name="Woodcroft B.J."/>
            <person name="Tyson G.W."/>
            <person name="Hugenholtz P."/>
            <person name="Polz M.F."/>
            <person name="Zhang T."/>
        </authorList>
    </citation>
    <scope>NUCLEOTIDE SEQUENCE</scope>
    <source>
        <strain evidence="4">HKST-UBA02</strain>
    </source>
</reference>
<dbReference type="Pfam" id="PF09992">
    <property type="entry name" value="NAGPA"/>
    <property type="match status" value="1"/>
</dbReference>
<evidence type="ECO:0000313" key="4">
    <source>
        <dbReference type="EMBL" id="MCA9397225.1"/>
    </source>
</evidence>
<reference evidence="4" key="1">
    <citation type="submission" date="2020-04" db="EMBL/GenBank/DDBJ databases">
        <authorList>
            <person name="Zhang T."/>
        </authorList>
    </citation>
    <scope>NUCLEOTIDE SEQUENCE</scope>
    <source>
        <strain evidence="4">HKST-UBA02</strain>
    </source>
</reference>
<organism evidence="4 5">
    <name type="scientific">candidate division WWE3 bacterium</name>
    <dbReference type="NCBI Taxonomy" id="2053526"/>
    <lineage>
        <taxon>Bacteria</taxon>
        <taxon>Katanobacteria</taxon>
    </lineage>
</organism>
<evidence type="ECO:0000256" key="1">
    <source>
        <dbReference type="SAM" id="Coils"/>
    </source>
</evidence>
<protein>
    <submittedName>
        <fullName evidence="4">Phosphodiester glycosidase family protein</fullName>
    </submittedName>
</protein>
<feature type="transmembrane region" description="Helical" evidence="2">
    <location>
        <begin position="12"/>
        <end position="33"/>
    </location>
</feature>
<dbReference type="GO" id="GO:0016798">
    <property type="term" value="F:hydrolase activity, acting on glycosyl bonds"/>
    <property type="evidence" value="ECO:0007669"/>
    <property type="project" value="UniProtKB-KW"/>
</dbReference>
<gene>
    <name evidence="4" type="ORF">KC573_00190</name>
</gene>
<feature type="coiled-coil region" evidence="1">
    <location>
        <begin position="139"/>
        <end position="166"/>
    </location>
</feature>
<name>A0A955RWW3_UNCKA</name>
<dbReference type="PANTHER" id="PTHR40446:SF2">
    <property type="entry name" value="N-ACETYLGLUCOSAMINE-1-PHOSPHODIESTER ALPHA-N-ACETYLGLUCOSAMINIDASE"/>
    <property type="match status" value="1"/>
</dbReference>
<comment type="caution">
    <text evidence="4">The sequence shown here is derived from an EMBL/GenBank/DDBJ whole genome shotgun (WGS) entry which is preliminary data.</text>
</comment>
<keyword evidence="4" id="KW-0326">Glycosidase</keyword>
<accession>A0A955RWW3</accession>
<sequence length="421" mass="45230">MQSAAPSKLKAILSVSIAFIFTLVVGFIVYRLYFLGAQVHTLETNYGSLTTDKDTLEQAYDTLLYEDHLSYLQRHAIEQSKSTIEQEYEKFKSEAEGERLAQIESVYSAYQDVVTLLERNSSSSLDTTGVNDKLDNWGTKFLNQEFDSLNEELATAKTDLEDQYTQYLASLPTPTPTSIPPTSAPPAPAAAGYSYQTVATSRGTFGVYLIKMNLSGVTVKTVAGNSADCGNNCIAKPLAQYVSENGAYAGMHGTYFCPPDYAQCAGKTYSYDYPLFDSNTKTWRNQAALKWNNLGLMTFNGKSLGYAGANKSYPGSVLTAGISNFPMLVQNGNIVVDSYSLDSYQATAKGARGAIGTDNNNVYLAIASAATVPDMAYIMKALGATAALNLDGGGSSAMYIGGSYKVGPGRALPNAIVLVKS</sequence>
<dbReference type="EMBL" id="JAGQKY010000003">
    <property type="protein sequence ID" value="MCA9397225.1"/>
    <property type="molecule type" value="Genomic_DNA"/>
</dbReference>
<dbReference type="AlphaFoldDB" id="A0A955RWW3"/>
<evidence type="ECO:0000313" key="5">
    <source>
        <dbReference type="Proteomes" id="UP000699691"/>
    </source>
</evidence>
<keyword evidence="2" id="KW-0472">Membrane</keyword>
<dbReference type="InterPro" id="IPR018711">
    <property type="entry name" value="NAGPA"/>
</dbReference>
<evidence type="ECO:0000256" key="2">
    <source>
        <dbReference type="SAM" id="Phobius"/>
    </source>
</evidence>
<feature type="domain" description="Phosphodiester glycosidase" evidence="3">
    <location>
        <begin position="280"/>
        <end position="418"/>
    </location>
</feature>